<dbReference type="Proteomes" id="UP000032180">
    <property type="component" value="Chromosome 4"/>
</dbReference>
<dbReference type="HOGENOM" id="CLU_019286_11_0_1"/>
<dbReference type="EnsemblPlants" id="LPERR04G01590.1">
    <property type="protein sequence ID" value="LPERR04G01590.1"/>
    <property type="gene ID" value="LPERR04G01590"/>
</dbReference>
<protein>
    <recommendedName>
        <fullName evidence="1">KIB1-4 beta-propeller domain-containing protein</fullName>
    </recommendedName>
</protein>
<proteinExistence type="predicted"/>
<dbReference type="PANTHER" id="PTHR44259:SF111">
    <property type="entry name" value="OS04G0167600 PROTEIN"/>
    <property type="match status" value="1"/>
</dbReference>
<accession>A0A0D9W289</accession>
<evidence type="ECO:0000313" key="3">
    <source>
        <dbReference type="Proteomes" id="UP000032180"/>
    </source>
</evidence>
<dbReference type="InterPro" id="IPR050942">
    <property type="entry name" value="F-box_BR-signaling"/>
</dbReference>
<reference evidence="3" key="2">
    <citation type="submission" date="2013-12" db="EMBL/GenBank/DDBJ databases">
        <authorList>
            <person name="Yu Y."/>
            <person name="Lee S."/>
            <person name="de Baynast K."/>
            <person name="Wissotski M."/>
            <person name="Liu L."/>
            <person name="Talag J."/>
            <person name="Goicoechea J."/>
            <person name="Angelova A."/>
            <person name="Jetty R."/>
            <person name="Kudrna D."/>
            <person name="Golser W."/>
            <person name="Rivera L."/>
            <person name="Zhang J."/>
            <person name="Wing R."/>
        </authorList>
    </citation>
    <scope>NUCLEOTIDE SEQUENCE</scope>
</reference>
<feature type="domain" description="KIB1-4 beta-propeller" evidence="1">
    <location>
        <begin position="74"/>
        <end position="362"/>
    </location>
</feature>
<reference evidence="2" key="3">
    <citation type="submission" date="2015-04" db="UniProtKB">
        <authorList>
            <consortium name="EnsemblPlants"/>
        </authorList>
    </citation>
    <scope>IDENTIFICATION</scope>
</reference>
<dbReference type="Gramene" id="LPERR04G01590.1">
    <property type="protein sequence ID" value="LPERR04G01590.1"/>
    <property type="gene ID" value="LPERR04G01590"/>
</dbReference>
<reference evidence="2 3" key="1">
    <citation type="submission" date="2012-08" db="EMBL/GenBank/DDBJ databases">
        <title>Oryza genome evolution.</title>
        <authorList>
            <person name="Wing R.A."/>
        </authorList>
    </citation>
    <scope>NUCLEOTIDE SEQUENCE</scope>
</reference>
<dbReference type="PANTHER" id="PTHR44259">
    <property type="entry name" value="OS07G0183000 PROTEIN-RELATED"/>
    <property type="match status" value="1"/>
</dbReference>
<dbReference type="InterPro" id="IPR005174">
    <property type="entry name" value="KIB1-4_b-propeller"/>
</dbReference>
<organism evidence="2 3">
    <name type="scientific">Leersia perrieri</name>
    <dbReference type="NCBI Taxonomy" id="77586"/>
    <lineage>
        <taxon>Eukaryota</taxon>
        <taxon>Viridiplantae</taxon>
        <taxon>Streptophyta</taxon>
        <taxon>Embryophyta</taxon>
        <taxon>Tracheophyta</taxon>
        <taxon>Spermatophyta</taxon>
        <taxon>Magnoliopsida</taxon>
        <taxon>Liliopsida</taxon>
        <taxon>Poales</taxon>
        <taxon>Poaceae</taxon>
        <taxon>BOP clade</taxon>
        <taxon>Oryzoideae</taxon>
        <taxon>Oryzeae</taxon>
        <taxon>Oryzinae</taxon>
        <taxon>Leersia</taxon>
    </lineage>
</organism>
<dbReference type="eggNOG" id="ENOG502QS0H">
    <property type="taxonomic scope" value="Eukaryota"/>
</dbReference>
<evidence type="ECO:0000259" key="1">
    <source>
        <dbReference type="Pfam" id="PF03478"/>
    </source>
</evidence>
<dbReference type="Pfam" id="PF03478">
    <property type="entry name" value="Beta-prop_KIB1-4"/>
    <property type="match status" value="1"/>
</dbReference>
<name>A0A0D9W289_9ORYZ</name>
<sequence length="404" mass="43682">MPMPSPDWSSGLPKELLEIIAKKLSSGHDAAAFRSVCSPWRAALPFAAFVPLLMLPFDPLSPAPETKATTALTLYSLEKDKVFAMALPELGGKVVCGSSRGWLALMDEAASVTLLNPFTGGRVALPPADERVAAASSKTVAPVLADAGRRRWELRRSSGGVELVTLDMMRDVFFREIVLSSSPGKNSGDMVAMAVLADSSEVAFCRVGEKEWTLAETYVGCCICAVVHCQGEFIAIGCLGEISVISRIIAGENVRPPTARPMSLLPEPADMCHRSYLVLNGHLHLVGFALRVFHSEWPFDHQAVVYRCDLTAGETPVWSMVADVGDTGMFVSKYFSLGFGGASVSKIKRNCIYLSEPRYSDQGEEVGDHSPELVDLTTGNSEEIGNPAMQGLEALCWIRPNLWT</sequence>
<dbReference type="STRING" id="77586.A0A0D9W289"/>
<evidence type="ECO:0000313" key="2">
    <source>
        <dbReference type="EnsemblPlants" id="LPERR04G01590.1"/>
    </source>
</evidence>
<dbReference type="AlphaFoldDB" id="A0A0D9W289"/>
<keyword evidence="3" id="KW-1185">Reference proteome</keyword>